<name>A0A409WEZ4_PSICY</name>
<dbReference type="GO" id="GO:0000398">
    <property type="term" value="P:mRNA splicing, via spliceosome"/>
    <property type="evidence" value="ECO:0007669"/>
    <property type="project" value="TreeGrafter"/>
</dbReference>
<feature type="compositionally biased region" description="Polar residues" evidence="1">
    <location>
        <begin position="770"/>
        <end position="779"/>
    </location>
</feature>
<dbReference type="InterPro" id="IPR035979">
    <property type="entry name" value="RBD_domain_sf"/>
</dbReference>
<dbReference type="InParanoid" id="A0A409WEZ4"/>
<evidence type="ECO:0000259" key="2">
    <source>
        <dbReference type="PROSITE" id="PS50882"/>
    </source>
</evidence>
<feature type="region of interest" description="Disordered" evidence="1">
    <location>
        <begin position="552"/>
        <end position="639"/>
    </location>
</feature>
<feature type="compositionally biased region" description="Low complexity" evidence="1">
    <location>
        <begin position="629"/>
        <end position="639"/>
    </location>
</feature>
<organism evidence="3 4">
    <name type="scientific">Psilocybe cyanescens</name>
    <dbReference type="NCBI Taxonomy" id="93625"/>
    <lineage>
        <taxon>Eukaryota</taxon>
        <taxon>Fungi</taxon>
        <taxon>Dikarya</taxon>
        <taxon>Basidiomycota</taxon>
        <taxon>Agaricomycotina</taxon>
        <taxon>Agaricomycetes</taxon>
        <taxon>Agaricomycetidae</taxon>
        <taxon>Agaricales</taxon>
        <taxon>Agaricineae</taxon>
        <taxon>Strophariaceae</taxon>
        <taxon>Psilocybe</taxon>
    </lineage>
</organism>
<dbReference type="InterPro" id="IPR057720">
    <property type="entry name" value="RRM_YTH1"/>
</dbReference>
<feature type="compositionally biased region" description="Polar residues" evidence="1">
    <location>
        <begin position="38"/>
        <end position="76"/>
    </location>
</feature>
<feature type="region of interest" description="Disordered" evidence="1">
    <location>
        <begin position="724"/>
        <end position="779"/>
    </location>
</feature>
<feature type="region of interest" description="Disordered" evidence="1">
    <location>
        <begin position="805"/>
        <end position="914"/>
    </location>
</feature>
<dbReference type="Pfam" id="PF25701">
    <property type="entry name" value="RRM_YTH1"/>
    <property type="match status" value="1"/>
</dbReference>
<comment type="caution">
    <text evidence="3">The sequence shown here is derived from an EMBL/GenBank/DDBJ whole genome shotgun (WGS) entry which is preliminary data.</text>
</comment>
<dbReference type="STRING" id="93625.A0A409WEZ4"/>
<feature type="region of interest" description="Disordered" evidence="1">
    <location>
        <begin position="367"/>
        <end position="450"/>
    </location>
</feature>
<dbReference type="GO" id="GO:1990247">
    <property type="term" value="F:N6-methyladenosine-containing RNA reader activity"/>
    <property type="evidence" value="ECO:0007669"/>
    <property type="project" value="TreeGrafter"/>
</dbReference>
<feature type="compositionally biased region" description="Polar residues" evidence="1">
    <location>
        <begin position="581"/>
        <end position="613"/>
    </location>
</feature>
<dbReference type="GO" id="GO:0005654">
    <property type="term" value="C:nucleoplasm"/>
    <property type="evidence" value="ECO:0007669"/>
    <property type="project" value="TreeGrafter"/>
</dbReference>
<feature type="region of interest" description="Disordered" evidence="1">
    <location>
        <begin position="194"/>
        <end position="213"/>
    </location>
</feature>
<dbReference type="Gene3D" id="3.10.590.10">
    <property type="entry name" value="ph1033 like domains"/>
    <property type="match status" value="2"/>
</dbReference>
<accession>A0A409WEZ4</accession>
<gene>
    <name evidence="3" type="ORF">CVT25_014879</name>
</gene>
<feature type="compositionally biased region" description="Polar residues" evidence="1">
    <location>
        <begin position="725"/>
        <end position="752"/>
    </location>
</feature>
<feature type="compositionally biased region" description="Low complexity" evidence="1">
    <location>
        <begin position="258"/>
        <end position="271"/>
    </location>
</feature>
<dbReference type="CDD" id="cd21134">
    <property type="entry name" value="YTH"/>
    <property type="match status" value="1"/>
</dbReference>
<feature type="compositionally biased region" description="Polar residues" evidence="1">
    <location>
        <begin position="272"/>
        <end position="285"/>
    </location>
</feature>
<sequence length="1017" mass="109930">MVEAQLEQPSLKTGSPVPSGYFTVTTLIGIHPKDSNSDSDTPQEYPNFHDSSGLATPTANSNTPGLLDTDNGSGPDSMSGDASERMSESSKSDRAKVGTPNHRRRSRPQPGNIHRPSGQHSSQTLPTHGYGIASPSPSENAPIRPPAGFQGSPIHYSPTVPYSQRSGYVGQYTMSSQPNQMTIAHSPSPYAYPHSYHHPAVPDNSNMNIHANYPNMLQPQAPVFSYQRPSPDGSATSHHSFSGARSSPLYSPHRLNTSSSSPSSSHPPSSSGQSTPYMSSGPFQSLQYPAPMATTPYPYQTQGFPPSPMYAGQYTAAPFNQHYTPTNEVEPQGTWFYFPHTSQSPQQYDTGPYQTHYPVGYSQVSHSGAEVAHGRQGPSSIPSQSSPRFPISPSQHYSDTHTPSDSPGPSGAGPPVHHGPGVIVSTAQSASSGSGRPPTSERHIVRRSYHPNPPAHRSEWVMWAGNVPSDASHDELWRFFNQPPEPQIEGVDPKTGVLSIFLISRSSCAFINYENDVYLHQAIARFNGVPLRANDPRCARLVCRVRRKDDDLKAGVGGQRGMGMHTKWIRDQRGKAREANSDPSDLSASVSDDPSTSPASVSERLTSAISNISMADGEEGRRRVHAKHSSSSGSYASTNSSFLAKHFPKRYFILKSLTQEDLDLSVERGVWATQKHNEEILNQAYRSSKEVRLIFSVNKSGEFYGHARMSGPVRHGETRIPWASRPSQPSLHSMPTPGLTSGPTKNIFSPSDNRFVDESPLQVDGVTPGATRSRNIAPSNLRHSAPALLGEGYKLPTVTTLDTMYSLDQPRRQQEGEIELDPDAPYRAMRANQGSSGSSAGSGSGSDGQEKAGARSGGPPLHSVEEVEERAEEHDYAFGDRYLDPHGAEGAGQDGTANVVPEAGGPGGGQRGEEAWGDSFEVEWICTDRLPFHRTKHLRNPWNHDREIKISRDGTELEPTVGQRLLDEWERLADPQIPPTLGAGKPAGAGGKKVASAKGPPAQAVSDGGIKEAPRSR</sequence>
<dbReference type="EMBL" id="NHYD01003444">
    <property type="protein sequence ID" value="PPQ77066.1"/>
    <property type="molecule type" value="Genomic_DNA"/>
</dbReference>
<dbReference type="Proteomes" id="UP000283269">
    <property type="component" value="Unassembled WGS sequence"/>
</dbReference>
<feature type="region of interest" description="Disordered" evidence="1">
    <location>
        <begin position="970"/>
        <end position="1017"/>
    </location>
</feature>
<feature type="region of interest" description="Disordered" evidence="1">
    <location>
        <begin position="222"/>
        <end position="285"/>
    </location>
</feature>
<evidence type="ECO:0000313" key="4">
    <source>
        <dbReference type="Proteomes" id="UP000283269"/>
    </source>
</evidence>
<dbReference type="PANTHER" id="PTHR12357">
    <property type="entry name" value="YTH YT521-B HOMOLOGY DOMAIN-CONTAINING"/>
    <property type="match status" value="1"/>
</dbReference>
<dbReference type="CDD" id="cd00590">
    <property type="entry name" value="RRM_SF"/>
    <property type="match status" value="1"/>
</dbReference>
<feature type="domain" description="YTH" evidence="2">
    <location>
        <begin position="829"/>
        <end position="969"/>
    </location>
</feature>
<feature type="compositionally biased region" description="Polar residues" evidence="1">
    <location>
        <begin position="395"/>
        <end position="405"/>
    </location>
</feature>
<dbReference type="SUPFAM" id="SSF54928">
    <property type="entry name" value="RNA-binding domain, RBD"/>
    <property type="match status" value="1"/>
</dbReference>
<feature type="compositionally biased region" description="Basic and acidic residues" evidence="1">
    <location>
        <begin position="568"/>
        <end position="580"/>
    </location>
</feature>
<dbReference type="InterPro" id="IPR045168">
    <property type="entry name" value="YTH_prot"/>
</dbReference>
<reference evidence="3 4" key="1">
    <citation type="journal article" date="2018" name="Evol. Lett.">
        <title>Horizontal gene cluster transfer increased hallucinogenic mushroom diversity.</title>
        <authorList>
            <person name="Reynolds H.T."/>
            <person name="Vijayakumar V."/>
            <person name="Gluck-Thaler E."/>
            <person name="Korotkin H.B."/>
            <person name="Matheny P.B."/>
            <person name="Slot J.C."/>
        </authorList>
    </citation>
    <scope>NUCLEOTIDE SEQUENCE [LARGE SCALE GENOMIC DNA]</scope>
    <source>
        <strain evidence="3 4">2631</strain>
    </source>
</reference>
<evidence type="ECO:0000313" key="3">
    <source>
        <dbReference type="EMBL" id="PPQ77066.1"/>
    </source>
</evidence>
<feature type="compositionally biased region" description="Basic and acidic residues" evidence="1">
    <location>
        <begin position="871"/>
        <end position="887"/>
    </location>
</feature>
<feature type="domain" description="YTH" evidence="2">
    <location>
        <begin position="649"/>
        <end position="797"/>
    </location>
</feature>
<dbReference type="GO" id="GO:0000381">
    <property type="term" value="P:regulation of alternative mRNA splicing, via spliceosome"/>
    <property type="evidence" value="ECO:0007669"/>
    <property type="project" value="TreeGrafter"/>
</dbReference>
<dbReference type="GO" id="GO:0003729">
    <property type="term" value="F:mRNA binding"/>
    <property type="evidence" value="ECO:0007669"/>
    <property type="project" value="TreeGrafter"/>
</dbReference>
<evidence type="ECO:0000256" key="1">
    <source>
        <dbReference type="SAM" id="MobiDB-lite"/>
    </source>
</evidence>
<feature type="compositionally biased region" description="Low complexity" evidence="1">
    <location>
        <begin position="374"/>
        <end position="394"/>
    </location>
</feature>
<proteinExistence type="predicted"/>
<protein>
    <recommendedName>
        <fullName evidence="2">YTH domain-containing protein</fullName>
    </recommendedName>
</protein>
<keyword evidence="4" id="KW-1185">Reference proteome</keyword>
<dbReference type="InterPro" id="IPR007275">
    <property type="entry name" value="YTH_domain"/>
</dbReference>
<feature type="compositionally biased region" description="Low complexity" evidence="1">
    <location>
        <begin position="407"/>
        <end position="422"/>
    </location>
</feature>
<dbReference type="PROSITE" id="PS50882">
    <property type="entry name" value="YTH"/>
    <property type="match status" value="2"/>
</dbReference>
<feature type="compositionally biased region" description="Basic and acidic residues" evidence="1">
    <location>
        <begin position="82"/>
        <end position="96"/>
    </location>
</feature>
<feature type="compositionally biased region" description="Low complexity" evidence="1">
    <location>
        <begin position="992"/>
        <end position="1002"/>
    </location>
</feature>
<dbReference type="AlphaFoldDB" id="A0A409WEZ4"/>
<dbReference type="PANTHER" id="PTHR12357:SF3">
    <property type="entry name" value="YTH DOMAIN-CONTAINING PROTEIN 1"/>
    <property type="match status" value="1"/>
</dbReference>
<feature type="region of interest" description="Disordered" evidence="1">
    <location>
        <begin position="30"/>
        <end position="160"/>
    </location>
</feature>
<dbReference type="OrthoDB" id="6103986at2759"/>
<feature type="compositionally biased region" description="Polar residues" evidence="1">
    <location>
        <begin position="425"/>
        <end position="434"/>
    </location>
</feature>
<feature type="compositionally biased region" description="Polar residues" evidence="1">
    <location>
        <begin position="233"/>
        <end position="257"/>
    </location>
</feature>
<dbReference type="Pfam" id="PF04146">
    <property type="entry name" value="YTH"/>
    <property type="match status" value="1"/>
</dbReference>